<dbReference type="PROSITE" id="PS51776">
    <property type="entry name" value="RH1"/>
    <property type="match status" value="1"/>
</dbReference>
<proteinExistence type="predicted"/>
<keyword evidence="4" id="KW-1185">Reference proteome</keyword>
<evidence type="ECO:0000256" key="1">
    <source>
        <dbReference type="SAM" id="Coils"/>
    </source>
</evidence>
<accession>A0AAV6UGM6</accession>
<gene>
    <name evidence="3" type="ORF">JTE90_018659</name>
</gene>
<dbReference type="EMBL" id="JAFNEN010000448">
    <property type="protein sequence ID" value="KAG8182786.1"/>
    <property type="molecule type" value="Genomic_DNA"/>
</dbReference>
<dbReference type="Gene3D" id="1.20.58.1770">
    <property type="match status" value="1"/>
</dbReference>
<dbReference type="Pfam" id="PF09744">
    <property type="entry name" value="RH1"/>
    <property type="match status" value="1"/>
</dbReference>
<protein>
    <recommendedName>
        <fullName evidence="2">RH1 domain-containing protein</fullName>
    </recommendedName>
</protein>
<sequence>MSNSLQVKDVYDYAYDIAQEFDKIVDTVDIEQATPLINKVINVLELLEDHVKQLEQLEQENVNLRAKYIQWTCEKNSIEQEKSSLKQAFEELEESWSQESIMLKSLIERLKKENNILMQSISAKKDIPKETDDCINAVVSDQTNLIAKLQLHLKQKGTQLENNHATIELLNSKIEDLLKLNKSLHLRYREVKDLLKVSYSEKYEYKFKQDLQEQKISDLETKYEALKKSLAEKNEDTPKVVYRSFEEKVGDDVKMNVNCLIEEQNNLRLTISKLQNELVLTKRQCEEYKRKFNKVSEKLSQSSSQENGYIQQIFRLFLGAIHINI</sequence>
<dbReference type="AlphaFoldDB" id="A0AAV6UGM6"/>
<keyword evidence="1" id="KW-0175">Coiled coil</keyword>
<reference evidence="3 4" key="1">
    <citation type="journal article" date="2022" name="Nat. Ecol. Evol.">
        <title>A masculinizing supergene underlies an exaggerated male reproductive morph in a spider.</title>
        <authorList>
            <person name="Hendrickx F."/>
            <person name="De Corte Z."/>
            <person name="Sonet G."/>
            <person name="Van Belleghem S.M."/>
            <person name="Kostlbacher S."/>
            <person name="Vangestel C."/>
        </authorList>
    </citation>
    <scope>NUCLEOTIDE SEQUENCE [LARGE SCALE GENOMIC DNA]</scope>
    <source>
        <strain evidence="3">W744_W776</strain>
    </source>
</reference>
<evidence type="ECO:0000313" key="4">
    <source>
        <dbReference type="Proteomes" id="UP000827092"/>
    </source>
</evidence>
<evidence type="ECO:0000313" key="3">
    <source>
        <dbReference type="EMBL" id="KAG8182786.1"/>
    </source>
</evidence>
<feature type="domain" description="RH1" evidence="2">
    <location>
        <begin position="1"/>
        <end position="81"/>
    </location>
</feature>
<comment type="caution">
    <text evidence="3">The sequence shown here is derived from an EMBL/GenBank/DDBJ whole genome shotgun (WGS) entry which is preliminary data.</text>
</comment>
<feature type="coiled-coil region" evidence="1">
    <location>
        <begin position="37"/>
        <end position="95"/>
    </location>
</feature>
<feature type="coiled-coil region" evidence="1">
    <location>
        <begin position="209"/>
        <end position="291"/>
    </location>
</feature>
<evidence type="ECO:0000259" key="2">
    <source>
        <dbReference type="PROSITE" id="PS51776"/>
    </source>
</evidence>
<dbReference type="Proteomes" id="UP000827092">
    <property type="component" value="Unassembled WGS sequence"/>
</dbReference>
<dbReference type="InterPro" id="IPR034743">
    <property type="entry name" value="RH1"/>
</dbReference>
<organism evidence="3 4">
    <name type="scientific">Oedothorax gibbosus</name>
    <dbReference type="NCBI Taxonomy" id="931172"/>
    <lineage>
        <taxon>Eukaryota</taxon>
        <taxon>Metazoa</taxon>
        <taxon>Ecdysozoa</taxon>
        <taxon>Arthropoda</taxon>
        <taxon>Chelicerata</taxon>
        <taxon>Arachnida</taxon>
        <taxon>Araneae</taxon>
        <taxon>Araneomorphae</taxon>
        <taxon>Entelegynae</taxon>
        <taxon>Araneoidea</taxon>
        <taxon>Linyphiidae</taxon>
        <taxon>Erigoninae</taxon>
        <taxon>Oedothorax</taxon>
    </lineage>
</organism>
<name>A0AAV6UGM6_9ARAC</name>